<dbReference type="AlphaFoldDB" id="A0A4S3TL78"/>
<sequence>MTQNLFRITVDEPNYGQLLASPPTDTLFDKANFSTQQGARLWAQKSNEKGQKLYDSMKPGDGLLFYKVKRGIADDEQLYVGVGRVGEKHRLTETQAETFFKTSVATLAYTVTDFQPIRKTVKEIETILGYSSYPQSSHRVVDSRYNTIDEVLQKLSQ</sequence>
<name>A0A4S3TL78_9EURY</name>
<evidence type="ECO:0000259" key="1">
    <source>
        <dbReference type="Pfam" id="PF01878"/>
    </source>
</evidence>
<dbReference type="Pfam" id="PF01878">
    <property type="entry name" value="EVE"/>
    <property type="match status" value="1"/>
</dbReference>
<feature type="domain" description="EVE" evidence="1">
    <location>
        <begin position="35"/>
        <end position="124"/>
    </location>
</feature>
<accession>A0A4S3TL78</accession>
<evidence type="ECO:0000313" key="2">
    <source>
        <dbReference type="EMBL" id="THE63993.1"/>
    </source>
</evidence>
<protein>
    <submittedName>
        <fullName evidence="2">EVE domain-containing protein</fullName>
    </submittedName>
</protein>
<dbReference type="Proteomes" id="UP000318864">
    <property type="component" value="Unassembled WGS sequence"/>
</dbReference>
<gene>
    <name evidence="2" type="ORF">D8Y22_15250</name>
</gene>
<organism evidence="2 3">
    <name type="scientific">Salinadaptatus halalkaliphilus</name>
    <dbReference type="NCBI Taxonomy" id="2419781"/>
    <lineage>
        <taxon>Archaea</taxon>
        <taxon>Methanobacteriati</taxon>
        <taxon>Methanobacteriota</taxon>
        <taxon>Stenosarchaea group</taxon>
        <taxon>Halobacteria</taxon>
        <taxon>Halobacteriales</taxon>
        <taxon>Natrialbaceae</taxon>
        <taxon>Salinadaptatus</taxon>
    </lineage>
</organism>
<dbReference type="EMBL" id="RBZW01000046">
    <property type="protein sequence ID" value="THE63993.1"/>
    <property type="molecule type" value="Genomic_DNA"/>
</dbReference>
<dbReference type="InterPro" id="IPR002740">
    <property type="entry name" value="EVE_domain"/>
</dbReference>
<dbReference type="SUPFAM" id="SSF88697">
    <property type="entry name" value="PUA domain-like"/>
    <property type="match status" value="1"/>
</dbReference>
<dbReference type="OrthoDB" id="339314at2157"/>
<comment type="caution">
    <text evidence="2">The sequence shown here is derived from an EMBL/GenBank/DDBJ whole genome shotgun (WGS) entry which is preliminary data.</text>
</comment>
<dbReference type="RefSeq" id="WP_141465547.1">
    <property type="nucleotide sequence ID" value="NZ_RBZW01000046.1"/>
</dbReference>
<evidence type="ECO:0000313" key="3">
    <source>
        <dbReference type="Proteomes" id="UP000318864"/>
    </source>
</evidence>
<reference evidence="2 3" key="1">
    <citation type="submission" date="2018-10" db="EMBL/GenBank/DDBJ databases">
        <title>Natronolimnobius sp. XQ-INN 246 isolated from Inner Mongolia Autonomous Region of China.</title>
        <authorList>
            <person name="Xue Q."/>
        </authorList>
    </citation>
    <scope>NUCLEOTIDE SEQUENCE [LARGE SCALE GENOMIC DNA]</scope>
    <source>
        <strain evidence="2 3">XQ-INN 246</strain>
    </source>
</reference>
<keyword evidence="3" id="KW-1185">Reference proteome</keyword>
<dbReference type="InterPro" id="IPR015947">
    <property type="entry name" value="PUA-like_sf"/>
</dbReference>
<proteinExistence type="predicted"/>